<proteinExistence type="predicted"/>
<feature type="region of interest" description="Disordered" evidence="1">
    <location>
        <begin position="84"/>
        <end position="116"/>
    </location>
</feature>
<organism evidence="3 4">
    <name type="scientific">Hydnomerulius pinastri MD-312</name>
    <dbReference type="NCBI Taxonomy" id="994086"/>
    <lineage>
        <taxon>Eukaryota</taxon>
        <taxon>Fungi</taxon>
        <taxon>Dikarya</taxon>
        <taxon>Basidiomycota</taxon>
        <taxon>Agaricomycotina</taxon>
        <taxon>Agaricomycetes</taxon>
        <taxon>Agaricomycetidae</taxon>
        <taxon>Boletales</taxon>
        <taxon>Boletales incertae sedis</taxon>
        <taxon>Leucogyrophana</taxon>
    </lineage>
</organism>
<dbReference type="HOGENOM" id="CLU_824135_0_0_1"/>
<feature type="transmembrane region" description="Helical" evidence="2">
    <location>
        <begin position="118"/>
        <end position="142"/>
    </location>
</feature>
<feature type="compositionally biased region" description="Low complexity" evidence="1">
    <location>
        <begin position="84"/>
        <end position="113"/>
    </location>
</feature>
<dbReference type="OrthoDB" id="2872628at2759"/>
<name>A0A0C9VY96_9AGAM</name>
<keyword evidence="2" id="KW-0472">Membrane</keyword>
<accession>A0A0C9VY96</accession>
<evidence type="ECO:0000313" key="3">
    <source>
        <dbReference type="EMBL" id="KIJ63300.1"/>
    </source>
</evidence>
<evidence type="ECO:0000256" key="1">
    <source>
        <dbReference type="SAM" id="MobiDB-lite"/>
    </source>
</evidence>
<gene>
    <name evidence="3" type="ORF">HYDPIDRAFT_29558</name>
</gene>
<reference evidence="3 4" key="1">
    <citation type="submission" date="2014-04" db="EMBL/GenBank/DDBJ databases">
        <title>Evolutionary Origins and Diversification of the Mycorrhizal Mutualists.</title>
        <authorList>
            <consortium name="DOE Joint Genome Institute"/>
            <consortium name="Mycorrhizal Genomics Consortium"/>
            <person name="Kohler A."/>
            <person name="Kuo A."/>
            <person name="Nagy L.G."/>
            <person name="Floudas D."/>
            <person name="Copeland A."/>
            <person name="Barry K.W."/>
            <person name="Cichocki N."/>
            <person name="Veneault-Fourrey C."/>
            <person name="LaButti K."/>
            <person name="Lindquist E.A."/>
            <person name="Lipzen A."/>
            <person name="Lundell T."/>
            <person name="Morin E."/>
            <person name="Murat C."/>
            <person name="Riley R."/>
            <person name="Ohm R."/>
            <person name="Sun H."/>
            <person name="Tunlid A."/>
            <person name="Henrissat B."/>
            <person name="Grigoriev I.V."/>
            <person name="Hibbett D.S."/>
            <person name="Martin F."/>
        </authorList>
    </citation>
    <scope>NUCLEOTIDE SEQUENCE [LARGE SCALE GENOMIC DNA]</scope>
    <source>
        <strain evidence="3 4">MD-312</strain>
    </source>
</reference>
<feature type="region of interest" description="Disordered" evidence="1">
    <location>
        <begin position="205"/>
        <end position="255"/>
    </location>
</feature>
<dbReference type="EMBL" id="KN839851">
    <property type="protein sequence ID" value="KIJ63300.1"/>
    <property type="molecule type" value="Genomic_DNA"/>
</dbReference>
<evidence type="ECO:0000256" key="2">
    <source>
        <dbReference type="SAM" id="Phobius"/>
    </source>
</evidence>
<evidence type="ECO:0000313" key="4">
    <source>
        <dbReference type="Proteomes" id="UP000053820"/>
    </source>
</evidence>
<dbReference type="AlphaFoldDB" id="A0A0C9VY96"/>
<dbReference type="Proteomes" id="UP000053820">
    <property type="component" value="Unassembled WGS sequence"/>
</dbReference>
<evidence type="ECO:0008006" key="5">
    <source>
        <dbReference type="Google" id="ProtNLM"/>
    </source>
</evidence>
<keyword evidence="4" id="KW-1185">Reference proteome</keyword>
<sequence length="331" mass="34669">MYVFSAGFTGMTASFSVDNAPPISKTVAAPPGPDFQVSNVSMYDQQNIPSGNHTMVMTVLDWNGSATSMKFDYAYVNETFVATPSTSTSSSMTQTSSTSQTASGSPTTTSSKSNKIDLGGVIGGTLAGIAFLVAVVVGILYLRRRKQASPPVREDAYQATPFMSEHSTSPPPPATYGNIFGPNLGAGATIQPLARTAILRDALAAGSQQSSSDPSSRSIMSGTSSNVLQPLRRQPSLGFSTGDRASGLYPDTSSPFTDSAGELRYNFTAEQLEVIDRLRADGVPQETIARVAENFIGKHGNQSSADMSGGGLMRGASIFSAAPPPSYQTNR</sequence>
<protein>
    <recommendedName>
        <fullName evidence="5">Mid2 domain-containing protein</fullName>
    </recommendedName>
</protein>
<feature type="compositionally biased region" description="Low complexity" evidence="1">
    <location>
        <begin position="207"/>
        <end position="221"/>
    </location>
</feature>
<keyword evidence="2" id="KW-0812">Transmembrane</keyword>
<keyword evidence="2" id="KW-1133">Transmembrane helix</keyword>